<dbReference type="InterPro" id="IPR052524">
    <property type="entry name" value="MFS_Cyanate_Porter"/>
</dbReference>
<keyword evidence="1" id="KW-0472">Membrane</keyword>
<sequence length="397" mass="41443">MLERPDPRMASRETDGRLILGLIAAALVGLNLRPAITSVAALLDTIAEHQQLTTVEVVLLSSLPIASFGVTAPLVPVVMRRLGVETTLFAAMVVLSLSLWLRASVDVLLLPATFTGGVAIMFGSVLIPPFLRSIAASPFWIGVTTTMFGIGAATGAWIAIPVYKLAGNELTPALGMWSISALVAALGMLVVVVRERGRRTSLPLRAAPPVTDASRTWRLNISVVATFALMAMVYATVIAWLPVMLQSQGVDAADAGALLAWFNVAGFLPTMLLGTIAKRPRLLLGSAIAGGVLLAAAMAGFTLGQPSLAWLLVTVIGVAETGIFGISMYLLVRNERPGSSVLSATSQGVGYVLGASVSALAGALQSWSGDWNFSLWLLCAISLALAVCAGRAVRTSR</sequence>
<feature type="transmembrane region" description="Helical" evidence="1">
    <location>
        <begin position="309"/>
        <end position="332"/>
    </location>
</feature>
<name>A0AAW6TB06_9MICO</name>
<keyword evidence="3" id="KW-1185">Reference proteome</keyword>
<dbReference type="Proteomes" id="UP001321506">
    <property type="component" value="Unassembled WGS sequence"/>
</dbReference>
<comment type="caution">
    <text evidence="2">The sequence shown here is derived from an EMBL/GenBank/DDBJ whole genome shotgun (WGS) entry which is preliminary data.</text>
</comment>
<dbReference type="RefSeq" id="WP_281489014.1">
    <property type="nucleotide sequence ID" value="NZ_JASATX010000003.1"/>
</dbReference>
<proteinExistence type="predicted"/>
<feature type="transmembrane region" description="Helical" evidence="1">
    <location>
        <begin position="282"/>
        <end position="303"/>
    </location>
</feature>
<feature type="transmembrane region" description="Helical" evidence="1">
    <location>
        <begin position="223"/>
        <end position="243"/>
    </location>
</feature>
<feature type="transmembrane region" description="Helical" evidence="1">
    <location>
        <begin position="373"/>
        <end position="393"/>
    </location>
</feature>
<dbReference type="PANTHER" id="PTHR23523">
    <property type="match status" value="1"/>
</dbReference>
<dbReference type="InterPro" id="IPR036259">
    <property type="entry name" value="MFS_trans_sf"/>
</dbReference>
<keyword evidence="1" id="KW-1133">Transmembrane helix</keyword>
<feature type="transmembrane region" description="Helical" evidence="1">
    <location>
        <begin position="172"/>
        <end position="193"/>
    </location>
</feature>
<evidence type="ECO:0000313" key="3">
    <source>
        <dbReference type="Proteomes" id="UP001321506"/>
    </source>
</evidence>
<gene>
    <name evidence="2" type="ORF">QF206_09705</name>
</gene>
<feature type="transmembrane region" description="Helical" evidence="1">
    <location>
        <begin position="344"/>
        <end position="367"/>
    </location>
</feature>
<feature type="transmembrane region" description="Helical" evidence="1">
    <location>
        <begin position="139"/>
        <end position="160"/>
    </location>
</feature>
<dbReference type="EMBL" id="JASATX010000003">
    <property type="protein sequence ID" value="MDI2099235.1"/>
    <property type="molecule type" value="Genomic_DNA"/>
</dbReference>
<dbReference type="PANTHER" id="PTHR23523:SF2">
    <property type="entry name" value="2-NITROIMIDAZOLE TRANSPORTER"/>
    <property type="match status" value="1"/>
</dbReference>
<dbReference type="Pfam" id="PF07690">
    <property type="entry name" value="MFS_1"/>
    <property type="match status" value="1"/>
</dbReference>
<dbReference type="InterPro" id="IPR011701">
    <property type="entry name" value="MFS"/>
</dbReference>
<dbReference type="Gene3D" id="1.20.1250.20">
    <property type="entry name" value="MFS general substrate transporter like domains"/>
    <property type="match status" value="1"/>
</dbReference>
<evidence type="ECO:0000256" key="1">
    <source>
        <dbReference type="SAM" id="Phobius"/>
    </source>
</evidence>
<protein>
    <submittedName>
        <fullName evidence="2">MFS transporter</fullName>
    </submittedName>
</protein>
<dbReference type="AlphaFoldDB" id="A0AAW6TB06"/>
<keyword evidence="1" id="KW-0812">Transmembrane</keyword>
<feature type="transmembrane region" description="Helical" evidence="1">
    <location>
        <begin position="82"/>
        <end position="101"/>
    </location>
</feature>
<accession>A0AAW6TB06</accession>
<dbReference type="SUPFAM" id="SSF103473">
    <property type="entry name" value="MFS general substrate transporter"/>
    <property type="match status" value="1"/>
</dbReference>
<feature type="transmembrane region" description="Helical" evidence="1">
    <location>
        <begin position="57"/>
        <end position="75"/>
    </location>
</feature>
<organism evidence="2 3">
    <name type="scientific">Ruicaihuangia caeni</name>
    <dbReference type="NCBI Taxonomy" id="3042517"/>
    <lineage>
        <taxon>Bacteria</taxon>
        <taxon>Bacillati</taxon>
        <taxon>Actinomycetota</taxon>
        <taxon>Actinomycetes</taxon>
        <taxon>Micrococcales</taxon>
        <taxon>Microbacteriaceae</taxon>
        <taxon>Ruicaihuangia</taxon>
    </lineage>
</organism>
<feature type="transmembrane region" description="Helical" evidence="1">
    <location>
        <begin position="255"/>
        <end position="275"/>
    </location>
</feature>
<reference evidence="2 3" key="1">
    <citation type="submission" date="2023-04" db="EMBL/GenBank/DDBJ databases">
        <title>Klugiella caeni sp. nov. isolated from the sludge of biochemical tank.</title>
        <authorList>
            <person name="Geng K."/>
        </authorList>
    </citation>
    <scope>NUCLEOTIDE SEQUENCE [LARGE SCALE GENOMIC DNA]</scope>
    <source>
        <strain evidence="2 3">YN-L-19</strain>
    </source>
</reference>
<feature type="transmembrane region" description="Helical" evidence="1">
    <location>
        <begin position="107"/>
        <end position="127"/>
    </location>
</feature>
<dbReference type="GO" id="GO:0022857">
    <property type="term" value="F:transmembrane transporter activity"/>
    <property type="evidence" value="ECO:0007669"/>
    <property type="project" value="InterPro"/>
</dbReference>
<evidence type="ECO:0000313" key="2">
    <source>
        <dbReference type="EMBL" id="MDI2099235.1"/>
    </source>
</evidence>